<gene>
    <name evidence="4" type="ORF">JOC48_004109</name>
</gene>
<name>A0ABS2N5X3_9BACI</name>
<dbReference type="SUPFAM" id="SSF46689">
    <property type="entry name" value="Homeodomain-like"/>
    <property type="match status" value="1"/>
</dbReference>
<evidence type="ECO:0000313" key="4">
    <source>
        <dbReference type="EMBL" id="MBM7573545.1"/>
    </source>
</evidence>
<dbReference type="PANTHER" id="PTHR33795:SF1">
    <property type="entry name" value="INSERTION ELEMENT IS150 PROTEIN INSJ"/>
    <property type="match status" value="1"/>
</dbReference>
<comment type="similarity">
    <text evidence="1">Belongs to the IS150/IS1296 orfA family.</text>
</comment>
<evidence type="ECO:0000259" key="3">
    <source>
        <dbReference type="Pfam" id="PF13518"/>
    </source>
</evidence>
<dbReference type="Gene3D" id="1.10.10.10">
    <property type="entry name" value="Winged helix-like DNA-binding domain superfamily/Winged helix DNA-binding domain"/>
    <property type="match status" value="1"/>
</dbReference>
<organism evidence="4 5">
    <name type="scientific">Aquibacillus albus</name>
    <dbReference type="NCBI Taxonomy" id="1168171"/>
    <lineage>
        <taxon>Bacteria</taxon>
        <taxon>Bacillati</taxon>
        <taxon>Bacillota</taxon>
        <taxon>Bacilli</taxon>
        <taxon>Bacillales</taxon>
        <taxon>Bacillaceae</taxon>
        <taxon>Aquibacillus</taxon>
    </lineage>
</organism>
<dbReference type="InterPro" id="IPR009057">
    <property type="entry name" value="Homeodomain-like_sf"/>
</dbReference>
<accession>A0ABS2N5X3</accession>
<protein>
    <submittedName>
        <fullName evidence="4">Transposase-like protein</fullName>
    </submittedName>
</protein>
<feature type="region of interest" description="Disordered" evidence="2">
    <location>
        <begin position="55"/>
        <end position="80"/>
    </location>
</feature>
<comment type="caution">
    <text evidence="4">The sequence shown here is derived from an EMBL/GenBank/DDBJ whole genome shotgun (WGS) entry which is preliminary data.</text>
</comment>
<dbReference type="Proteomes" id="UP001296943">
    <property type="component" value="Unassembled WGS sequence"/>
</dbReference>
<feature type="compositionally biased region" description="Basic residues" evidence="2">
    <location>
        <begin position="59"/>
        <end position="74"/>
    </location>
</feature>
<evidence type="ECO:0000256" key="2">
    <source>
        <dbReference type="SAM" id="MobiDB-lite"/>
    </source>
</evidence>
<sequence>MSNKRYPKEFKEKVVQYYYDHEGLGYLSVARTFDIPSDETVRKWVKKVEKEGSEAFATKPRKRRKKEVREKIKKKTEPISTDDWEDPKDLVERIAFLEAENAYLKKLVMLRKEGKS</sequence>
<dbReference type="RefSeq" id="WP_204502183.1">
    <property type="nucleotide sequence ID" value="NZ_JAFBDR010000036.1"/>
</dbReference>
<evidence type="ECO:0000256" key="1">
    <source>
        <dbReference type="ARBA" id="ARBA00038232"/>
    </source>
</evidence>
<dbReference type="Pfam" id="PF13518">
    <property type="entry name" value="HTH_28"/>
    <property type="match status" value="1"/>
</dbReference>
<evidence type="ECO:0000313" key="5">
    <source>
        <dbReference type="Proteomes" id="UP001296943"/>
    </source>
</evidence>
<proteinExistence type="inferred from homology"/>
<dbReference type="InterPro" id="IPR055247">
    <property type="entry name" value="InsJ-like_HTH"/>
</dbReference>
<dbReference type="PANTHER" id="PTHR33795">
    <property type="entry name" value="INSERTION ELEMENT IS150 PROTEIN INSJ"/>
    <property type="match status" value="1"/>
</dbReference>
<reference evidence="4 5" key="1">
    <citation type="submission" date="2021-01" db="EMBL/GenBank/DDBJ databases">
        <title>Genomic Encyclopedia of Type Strains, Phase IV (KMG-IV): sequencing the most valuable type-strain genomes for metagenomic binning, comparative biology and taxonomic classification.</title>
        <authorList>
            <person name="Goeker M."/>
        </authorList>
    </citation>
    <scope>NUCLEOTIDE SEQUENCE [LARGE SCALE GENOMIC DNA]</scope>
    <source>
        <strain evidence="4 5">DSM 23711</strain>
    </source>
</reference>
<dbReference type="InterPro" id="IPR036388">
    <property type="entry name" value="WH-like_DNA-bd_sf"/>
</dbReference>
<keyword evidence="5" id="KW-1185">Reference proteome</keyword>
<dbReference type="EMBL" id="JAFBDR010000036">
    <property type="protein sequence ID" value="MBM7573545.1"/>
    <property type="molecule type" value="Genomic_DNA"/>
</dbReference>
<feature type="domain" description="Insertion element IS150 protein InsJ-like helix-turn-helix" evidence="3">
    <location>
        <begin position="10"/>
        <end position="64"/>
    </location>
</feature>
<dbReference type="InterPro" id="IPR052057">
    <property type="entry name" value="IS150/IS1296_orfA-like"/>
</dbReference>